<feature type="region of interest" description="Disordered" evidence="4">
    <location>
        <begin position="314"/>
        <end position="342"/>
    </location>
</feature>
<dbReference type="Pfam" id="PF00035">
    <property type="entry name" value="dsrm"/>
    <property type="match status" value="2"/>
</dbReference>
<keyword evidence="2 3" id="KW-0694">RNA-binding</keyword>
<accession>A0A445JMP0</accession>
<dbReference type="SUPFAM" id="SSF54768">
    <property type="entry name" value="dsRNA-binding domain-like"/>
    <property type="match status" value="2"/>
</dbReference>
<feature type="domain" description="DRBM" evidence="5">
    <location>
        <begin position="1"/>
        <end position="69"/>
    </location>
</feature>
<name>A0A445JMP0_GLYSO</name>
<dbReference type="InterPro" id="IPR014720">
    <property type="entry name" value="dsRBD_dom"/>
</dbReference>
<dbReference type="EMBL" id="QZWG01000008">
    <property type="protein sequence ID" value="RZB99731.1"/>
    <property type="molecule type" value="Genomic_DNA"/>
</dbReference>
<dbReference type="PANTHER" id="PTHR46031:SF31">
    <property type="entry name" value="DOUBLE-STRANDED RNA-BINDING PROTEIN 1-LIKE"/>
    <property type="match status" value="1"/>
</dbReference>
<evidence type="ECO:0000313" key="7">
    <source>
        <dbReference type="Proteomes" id="UP000289340"/>
    </source>
</evidence>
<dbReference type="GO" id="GO:0003723">
    <property type="term" value="F:RNA binding"/>
    <property type="evidence" value="ECO:0007669"/>
    <property type="project" value="UniProtKB-UniRule"/>
</dbReference>
<protein>
    <submittedName>
        <fullName evidence="6">Double-stranded RNA-binding protein 1</fullName>
    </submittedName>
</protein>
<dbReference type="SMR" id="A0A445JMP0"/>
<dbReference type="Proteomes" id="UP000289340">
    <property type="component" value="Chromosome 8"/>
</dbReference>
<keyword evidence="1" id="KW-0677">Repeat</keyword>
<dbReference type="PROSITE" id="PS50137">
    <property type="entry name" value="DS_RBD"/>
    <property type="match status" value="2"/>
</dbReference>
<evidence type="ECO:0000313" key="6">
    <source>
        <dbReference type="EMBL" id="RZB99731.1"/>
    </source>
</evidence>
<feature type="domain" description="DRBM" evidence="5">
    <location>
        <begin position="192"/>
        <end position="260"/>
    </location>
</feature>
<evidence type="ECO:0000256" key="3">
    <source>
        <dbReference type="PROSITE-ProRule" id="PRU00266"/>
    </source>
</evidence>
<reference evidence="6 7" key="1">
    <citation type="submission" date="2018-09" db="EMBL/GenBank/DDBJ databases">
        <title>A high-quality reference genome of wild soybean provides a powerful tool to mine soybean genomes.</title>
        <authorList>
            <person name="Xie M."/>
            <person name="Chung C.Y.L."/>
            <person name="Li M.-W."/>
            <person name="Wong F.-L."/>
            <person name="Chan T.-F."/>
            <person name="Lam H.-M."/>
        </authorList>
    </citation>
    <scope>NUCLEOTIDE SEQUENCE [LARGE SCALE GENOMIC DNA]</scope>
    <source>
        <strain evidence="7">cv. W05</strain>
        <tissue evidence="6">Hypocotyl of etiolated seedlings</tissue>
    </source>
</reference>
<evidence type="ECO:0000256" key="1">
    <source>
        <dbReference type="ARBA" id="ARBA00022737"/>
    </source>
</evidence>
<organism evidence="6 7">
    <name type="scientific">Glycine soja</name>
    <name type="common">Wild soybean</name>
    <dbReference type="NCBI Taxonomy" id="3848"/>
    <lineage>
        <taxon>Eukaryota</taxon>
        <taxon>Viridiplantae</taxon>
        <taxon>Streptophyta</taxon>
        <taxon>Embryophyta</taxon>
        <taxon>Tracheophyta</taxon>
        <taxon>Spermatophyta</taxon>
        <taxon>Magnoliopsida</taxon>
        <taxon>eudicotyledons</taxon>
        <taxon>Gunneridae</taxon>
        <taxon>Pentapetalae</taxon>
        <taxon>rosids</taxon>
        <taxon>fabids</taxon>
        <taxon>Fabales</taxon>
        <taxon>Fabaceae</taxon>
        <taxon>Papilionoideae</taxon>
        <taxon>50 kb inversion clade</taxon>
        <taxon>NPAAA clade</taxon>
        <taxon>indigoferoid/millettioid clade</taxon>
        <taxon>Phaseoleae</taxon>
        <taxon>Glycine</taxon>
        <taxon>Glycine subgen. Soja</taxon>
    </lineage>
</organism>
<keyword evidence="7" id="KW-1185">Reference proteome</keyword>
<comment type="caution">
    <text evidence="6">The sequence shown here is derived from an EMBL/GenBank/DDBJ whole genome shotgun (WGS) entry which is preliminary data.</text>
</comment>
<proteinExistence type="predicted"/>
<evidence type="ECO:0000256" key="4">
    <source>
        <dbReference type="SAM" id="MobiDB-lite"/>
    </source>
</evidence>
<dbReference type="SMART" id="SM00358">
    <property type="entry name" value="DSRM"/>
    <property type="match status" value="2"/>
</dbReference>
<sequence>MYKAKLQELCHQRKWGLPRYSAMKDGPDHMPSFKASVYVNRVTFTSGAFRSLKEAKNHAAMLAFFSFSSGTPPISIPFLGSSTQTSEHDINEQIGEVKPRDVPIPAQSSVIIDDMDRYCKNQPQNNAQKNNLDPPVFTCKTEDLPPTNEQSVESPDFFNTIKEVDQAAAKLDLMSLSPDNFEKASILGDSGSFKTSLLRLSERQDFHKPTYKTMQAGSPHMPTFFSTVEVEGVEFHGKGGRSKKQAEEDAAKIAYIALKECGLNMYAAFSPSQIENKAVQSIHNLDELLDLDLNEILLANVKVRNEVHNPSFLQSPEEDMINNRNSSSCEPVISSSPKSSPLSHIDVSCLSI</sequence>
<gene>
    <name evidence="6" type="ORF">D0Y65_022231</name>
</gene>
<evidence type="ECO:0000256" key="2">
    <source>
        <dbReference type="ARBA" id="ARBA00022884"/>
    </source>
</evidence>
<dbReference type="AlphaFoldDB" id="A0A445JMP0"/>
<dbReference type="PANTHER" id="PTHR46031">
    <property type="match status" value="1"/>
</dbReference>
<dbReference type="Gene3D" id="3.30.160.20">
    <property type="match status" value="2"/>
</dbReference>
<dbReference type="CDD" id="cd10845">
    <property type="entry name" value="DSRM_RNAse_III_family"/>
    <property type="match status" value="1"/>
</dbReference>
<feature type="compositionally biased region" description="Low complexity" evidence="4">
    <location>
        <begin position="326"/>
        <end position="342"/>
    </location>
</feature>
<evidence type="ECO:0000259" key="5">
    <source>
        <dbReference type="PROSITE" id="PS50137"/>
    </source>
</evidence>